<dbReference type="InterPro" id="IPR014915">
    <property type="entry name" value="Phage_TLS_TfmB"/>
</dbReference>
<dbReference type="EMBL" id="CP025781">
    <property type="protein sequence ID" value="QBC44463.1"/>
    <property type="molecule type" value="Genomic_DNA"/>
</dbReference>
<dbReference type="RefSeq" id="WP_130107003.1">
    <property type="nucleotide sequence ID" value="NZ_CP025781.1"/>
</dbReference>
<gene>
    <name evidence="1" type="ORF">C1H71_13595</name>
</gene>
<keyword evidence="2" id="KW-1185">Reference proteome</keyword>
<dbReference type="Pfam" id="PF08809">
    <property type="entry name" value="DUF1799"/>
    <property type="match status" value="1"/>
</dbReference>
<sequence length="102" mass="11615">MCGVESNPKALHDDFVAFGLAPPEEPVQPDFVIWPEHKTAYEVFKICETQWNFHPVEGVWVGLNYQVVFAVLAQQAIPSKEHAAILDLIRVMERAILTRKDK</sequence>
<organism evidence="1 2">
    <name type="scientific">Iodobacter fluviatilis</name>
    <dbReference type="NCBI Taxonomy" id="537"/>
    <lineage>
        <taxon>Bacteria</taxon>
        <taxon>Pseudomonadati</taxon>
        <taxon>Pseudomonadota</taxon>
        <taxon>Betaproteobacteria</taxon>
        <taxon>Neisseriales</taxon>
        <taxon>Chitinibacteraceae</taxon>
        <taxon>Iodobacter</taxon>
    </lineage>
</organism>
<evidence type="ECO:0000313" key="2">
    <source>
        <dbReference type="Proteomes" id="UP000515917"/>
    </source>
</evidence>
<reference evidence="1 2" key="1">
    <citation type="submission" date="2018-01" db="EMBL/GenBank/DDBJ databases">
        <title>Genome sequence of Iodobacter sp. strain PCH194 isolated from Indian Trans-Himalaya.</title>
        <authorList>
            <person name="Kumar V."/>
            <person name="Thakur V."/>
            <person name="Kumar S."/>
            <person name="Singh D."/>
        </authorList>
    </citation>
    <scope>NUCLEOTIDE SEQUENCE [LARGE SCALE GENOMIC DNA]</scope>
    <source>
        <strain evidence="1 2">PCH194</strain>
    </source>
</reference>
<evidence type="ECO:0000313" key="1">
    <source>
        <dbReference type="EMBL" id="QBC44463.1"/>
    </source>
</evidence>
<dbReference type="Proteomes" id="UP000515917">
    <property type="component" value="Chromosome"/>
</dbReference>
<proteinExistence type="predicted"/>
<dbReference type="AlphaFoldDB" id="A0A7G3GBL2"/>
<accession>A0A7G3GBL2</accession>
<name>A0A7G3GBL2_9NEIS</name>
<protein>
    <submittedName>
        <fullName evidence="1">Uncharacterized protein</fullName>
    </submittedName>
</protein>
<dbReference type="KEGG" id="ifl:C1H71_13595"/>